<sequence length="524" mass="57952">MHTSFGLQLDIYTLVPWTTKPMSRPLSQARITNYLSSPMQVKSEPQREASAAAMSNQHNHFQTESDEHGQASSNNISLHATLPSGRGQVIESCKSDSGTKTKEAKIEDMEPQERRSLRSGAKKKSSISAAPRHATRTRDELRELAEIGDAAAAAGLENIRAKGRDSQKRRDERAAAGMPGAVASKEKDRQRSRDLSALRSSTAQLKQQIDNGDKAAVGTLRLLQEGYLAKYPKSKLSIVSSLKLGNANIQPAKRRAMPDDDEANKTQGQATGKRTKRKVVVDDSEDDDEDETPPKRHDEPKLQEEPVVPPVQGSEAVAPRLRWHKGRTIRSSHDQHGKLSPGGATPDSASVAAPNGTDVQLETETVVHEPGPTREQVTAPRAVMPSQTENPERTTTLPTIRQPTTNTDQIPPPNIIDLEDTDVEFVESRPVLKIFKNTPARNTMSSIYDQLGSLRHQKNVEDDVEYTKLQIRKKEIEEEKIELQLKLRRQERAQAVRESPGSRVEIVKTETPHRESAGVVGKVE</sequence>
<feature type="compositionally biased region" description="Basic and acidic residues" evidence="1">
    <location>
        <begin position="292"/>
        <end position="304"/>
    </location>
</feature>
<accession>A0A8H6VKH0</accession>
<evidence type="ECO:0000313" key="2">
    <source>
        <dbReference type="EMBL" id="KAF7195010.1"/>
    </source>
</evidence>
<proteinExistence type="predicted"/>
<feature type="compositionally biased region" description="Polar residues" evidence="1">
    <location>
        <begin position="198"/>
        <end position="208"/>
    </location>
</feature>
<dbReference type="EMBL" id="JABCIY010000044">
    <property type="protein sequence ID" value="KAF7195010.1"/>
    <property type="molecule type" value="Genomic_DNA"/>
</dbReference>
<reference evidence="2" key="1">
    <citation type="submission" date="2020-04" db="EMBL/GenBank/DDBJ databases">
        <title>Draft genome resource of the tomato pathogen Pseudocercospora fuligena.</title>
        <authorList>
            <person name="Zaccaron A."/>
        </authorList>
    </citation>
    <scope>NUCLEOTIDE SEQUENCE</scope>
    <source>
        <strain evidence="2">PF001</strain>
    </source>
</reference>
<feature type="compositionally biased region" description="Basic and acidic residues" evidence="1">
    <location>
        <begin position="159"/>
        <end position="174"/>
    </location>
</feature>
<feature type="compositionally biased region" description="Low complexity" evidence="1">
    <location>
        <begin position="393"/>
        <end position="407"/>
    </location>
</feature>
<feature type="compositionally biased region" description="Basic residues" evidence="1">
    <location>
        <begin position="321"/>
        <end position="330"/>
    </location>
</feature>
<dbReference type="AlphaFoldDB" id="A0A8H6VKH0"/>
<evidence type="ECO:0000256" key="1">
    <source>
        <dbReference type="SAM" id="MobiDB-lite"/>
    </source>
</evidence>
<feature type="compositionally biased region" description="Basic and acidic residues" evidence="1">
    <location>
        <begin position="184"/>
        <end position="196"/>
    </location>
</feature>
<organism evidence="2 3">
    <name type="scientific">Pseudocercospora fuligena</name>
    <dbReference type="NCBI Taxonomy" id="685502"/>
    <lineage>
        <taxon>Eukaryota</taxon>
        <taxon>Fungi</taxon>
        <taxon>Dikarya</taxon>
        <taxon>Ascomycota</taxon>
        <taxon>Pezizomycotina</taxon>
        <taxon>Dothideomycetes</taxon>
        <taxon>Dothideomycetidae</taxon>
        <taxon>Mycosphaerellales</taxon>
        <taxon>Mycosphaerellaceae</taxon>
        <taxon>Pseudocercospora</taxon>
    </lineage>
</organism>
<dbReference type="Proteomes" id="UP000660729">
    <property type="component" value="Unassembled WGS sequence"/>
</dbReference>
<gene>
    <name evidence="2" type="ORF">HII31_03684</name>
</gene>
<feature type="region of interest" description="Disordered" evidence="1">
    <location>
        <begin position="492"/>
        <end position="524"/>
    </location>
</feature>
<feature type="compositionally biased region" description="Basic and acidic residues" evidence="1">
    <location>
        <begin position="93"/>
        <end position="116"/>
    </location>
</feature>
<name>A0A8H6VKH0_9PEZI</name>
<protein>
    <submittedName>
        <fullName evidence="2">Uncharacterized protein</fullName>
    </submittedName>
</protein>
<comment type="caution">
    <text evidence="2">The sequence shown here is derived from an EMBL/GenBank/DDBJ whole genome shotgun (WGS) entry which is preliminary data.</text>
</comment>
<evidence type="ECO:0000313" key="3">
    <source>
        <dbReference type="Proteomes" id="UP000660729"/>
    </source>
</evidence>
<feature type="region of interest" description="Disordered" evidence="1">
    <location>
        <begin position="37"/>
        <end position="137"/>
    </location>
</feature>
<feature type="compositionally biased region" description="Basic and acidic residues" evidence="1">
    <location>
        <begin position="505"/>
        <end position="516"/>
    </location>
</feature>
<dbReference type="OrthoDB" id="10628324at2759"/>
<feature type="region of interest" description="Disordered" evidence="1">
    <location>
        <begin position="249"/>
        <end position="416"/>
    </location>
</feature>
<feature type="compositionally biased region" description="Acidic residues" evidence="1">
    <location>
        <begin position="282"/>
        <end position="291"/>
    </location>
</feature>
<feature type="region of interest" description="Disordered" evidence="1">
    <location>
        <begin position="158"/>
        <end position="208"/>
    </location>
</feature>
<keyword evidence="3" id="KW-1185">Reference proteome</keyword>